<feature type="region of interest" description="Disordered" evidence="5">
    <location>
        <begin position="217"/>
        <end position="243"/>
    </location>
</feature>
<sequence>MSKKRIAALVAGASIAASAVILPSAFAQGDWVEDSNGNPGRLQTITIQQGPNDPAEPVTIFIPEGKALVGLDEADNSTYAQCFTHNANESVNYNKPQALDRTGMTYTTVIVEGTSYMIPSTTCSTTGPTKPSTSTSETSTSETSTSETSTSETSTSETSTSETSTTETKDPKPTKDYDDKDGSALLSSGDIDDDSSLAGSAALGLGLSALAGSALLGSGSSASSDDQAPGPRGEAADEAPAVTTTPAAAAEADFVDHKAIAQQQAANAPAAQGAPAKAAPATQEAAQVKAAAQQKQLANTGVAGTLIALAVGLIAAAAGAGLLVLRRRAN</sequence>
<feature type="compositionally biased region" description="Basic and acidic residues" evidence="5">
    <location>
        <begin position="167"/>
        <end position="182"/>
    </location>
</feature>
<keyword evidence="6" id="KW-0812">Transmembrane</keyword>
<keyword evidence="1" id="KW-0134">Cell wall</keyword>
<proteinExistence type="predicted"/>
<evidence type="ECO:0000313" key="9">
    <source>
        <dbReference type="EMBL" id="QGU03306.1"/>
    </source>
</evidence>
<evidence type="ECO:0000256" key="4">
    <source>
        <dbReference type="ARBA" id="ARBA00023088"/>
    </source>
</evidence>
<organism evidence="9 10">
    <name type="scientific">Corynebacterium comes</name>
    <dbReference type="NCBI Taxonomy" id="2675218"/>
    <lineage>
        <taxon>Bacteria</taxon>
        <taxon>Bacillati</taxon>
        <taxon>Actinomycetota</taxon>
        <taxon>Actinomycetes</taxon>
        <taxon>Mycobacteriales</taxon>
        <taxon>Corynebacteriaceae</taxon>
        <taxon>Corynebacterium</taxon>
    </lineage>
</organism>
<accession>A0A6B8VX75</accession>
<feature type="compositionally biased region" description="Low complexity" evidence="5">
    <location>
        <begin position="217"/>
        <end position="226"/>
    </location>
</feature>
<dbReference type="InterPro" id="IPR019931">
    <property type="entry name" value="LPXTG_anchor"/>
</dbReference>
<keyword evidence="2" id="KW-0964">Secreted</keyword>
<feature type="compositionally biased region" description="Low complexity" evidence="5">
    <location>
        <begin position="119"/>
        <end position="166"/>
    </location>
</feature>
<feature type="signal peptide" evidence="7">
    <location>
        <begin position="1"/>
        <end position="19"/>
    </location>
</feature>
<keyword evidence="4" id="KW-0572">Peptidoglycan-anchor</keyword>
<evidence type="ECO:0000313" key="10">
    <source>
        <dbReference type="Proteomes" id="UP000425178"/>
    </source>
</evidence>
<dbReference type="AlphaFoldDB" id="A0A6B8VX75"/>
<feature type="domain" description="Gram-positive cocci surface proteins LPxTG" evidence="8">
    <location>
        <begin position="297"/>
        <end position="330"/>
    </location>
</feature>
<protein>
    <recommendedName>
        <fullName evidence="8">Gram-positive cocci surface proteins LPxTG domain-containing protein</fullName>
    </recommendedName>
</protein>
<feature type="chain" id="PRO_5039511672" description="Gram-positive cocci surface proteins LPxTG domain-containing protein" evidence="7">
    <location>
        <begin position="20"/>
        <end position="330"/>
    </location>
</feature>
<evidence type="ECO:0000256" key="1">
    <source>
        <dbReference type="ARBA" id="ARBA00022512"/>
    </source>
</evidence>
<name>A0A6B8VX75_9CORY</name>
<gene>
    <name evidence="9" type="ORF">CETAM_00050</name>
</gene>
<evidence type="ECO:0000256" key="6">
    <source>
        <dbReference type="SAM" id="Phobius"/>
    </source>
</evidence>
<dbReference type="EMBL" id="CP046453">
    <property type="protein sequence ID" value="QGU03306.1"/>
    <property type="molecule type" value="Genomic_DNA"/>
</dbReference>
<evidence type="ECO:0000256" key="3">
    <source>
        <dbReference type="ARBA" id="ARBA00022729"/>
    </source>
</evidence>
<evidence type="ECO:0000256" key="5">
    <source>
        <dbReference type="SAM" id="MobiDB-lite"/>
    </source>
</evidence>
<evidence type="ECO:0000256" key="7">
    <source>
        <dbReference type="SAM" id="SignalP"/>
    </source>
</evidence>
<keyword evidence="10" id="KW-1185">Reference proteome</keyword>
<keyword evidence="6" id="KW-1133">Transmembrane helix</keyword>
<feature type="transmembrane region" description="Helical" evidence="6">
    <location>
        <begin position="302"/>
        <end position="325"/>
    </location>
</feature>
<evidence type="ECO:0000259" key="8">
    <source>
        <dbReference type="PROSITE" id="PS50847"/>
    </source>
</evidence>
<feature type="region of interest" description="Disordered" evidence="5">
    <location>
        <begin position="118"/>
        <end position="193"/>
    </location>
</feature>
<dbReference type="PROSITE" id="PS50847">
    <property type="entry name" value="GRAM_POS_ANCHORING"/>
    <property type="match status" value="1"/>
</dbReference>
<dbReference type="Pfam" id="PF00746">
    <property type="entry name" value="Gram_pos_anchor"/>
    <property type="match status" value="1"/>
</dbReference>
<reference evidence="9 10" key="1">
    <citation type="journal article" date="2021" name="Int. J. Syst. Evol. Microbiol.">
        <title>Classification of three corynebacterial strains isolated from a small paddock in North Rhine-Westphalia: proposal of &lt;i&gt;Corynebacterium kalinowskii&lt;/i&gt; sp. nov., &lt;i&gt;Corynebacterium comes&lt;/i&gt; sp. nov. and &lt;i&gt;Corynebacterium occultum&lt;/i&gt; sp. nov.</title>
        <authorList>
            <person name="Schaffert L."/>
            <person name="Ruwe M."/>
            <person name="Milse J."/>
            <person name="Hanuschka K."/>
            <person name="Ortseifen V."/>
            <person name="Droste J."/>
            <person name="Brandt D."/>
            <person name="Schl L."/>
            <person name="Kutter Y."/>
            <person name="Vinke S."/>
            <person name="Vieh P."/>
            <person name="Jacob L."/>
            <person name="L N.C."/>
            <person name="Schulte-Berndt E."/>
            <person name="Hain C."/>
            <person name="Linder M."/>
            <person name="Schmidt P."/>
            <person name="Wollenschl L."/>
            <person name="Luttermann T."/>
            <person name="Thieme E."/>
            <person name="Hassa J."/>
            <person name="Haak M."/>
            <person name="Wittchen M."/>
            <person name="Mentz A."/>
            <person name="Persicke M."/>
            <person name="Busche T."/>
            <person name="R C."/>
        </authorList>
    </citation>
    <scope>NUCLEOTIDE SEQUENCE [LARGE SCALE GENOMIC DNA]</scope>
    <source>
        <strain evidence="9 10">2019</strain>
    </source>
</reference>
<keyword evidence="3 7" id="KW-0732">Signal</keyword>
<dbReference type="NCBIfam" id="TIGR01167">
    <property type="entry name" value="LPXTG_anchor"/>
    <property type="match status" value="1"/>
</dbReference>
<dbReference type="Proteomes" id="UP000425178">
    <property type="component" value="Chromosome"/>
</dbReference>
<evidence type="ECO:0000256" key="2">
    <source>
        <dbReference type="ARBA" id="ARBA00022525"/>
    </source>
</evidence>
<dbReference type="KEGG" id="ccoe:CETAM_00050"/>
<dbReference type="RefSeq" id="WP_156226508.1">
    <property type="nucleotide sequence ID" value="NZ_CP046453.1"/>
</dbReference>
<keyword evidence="6" id="KW-0472">Membrane</keyword>